<dbReference type="Proteomes" id="UP000254651">
    <property type="component" value="Unassembled WGS sequence"/>
</dbReference>
<evidence type="ECO:0000259" key="2">
    <source>
        <dbReference type="SMART" id="SM00722"/>
    </source>
</evidence>
<dbReference type="RefSeq" id="WP_082790444.1">
    <property type="nucleotide sequence ID" value="NZ_CP181246.1"/>
</dbReference>
<protein>
    <submittedName>
        <fullName evidence="3">Periplasmic copper-binding transport system protein</fullName>
    </submittedName>
</protein>
<feature type="signal peptide" evidence="1">
    <location>
        <begin position="1"/>
        <end position="28"/>
    </location>
</feature>
<gene>
    <name evidence="3" type="ORF">NCTC10295_01401</name>
</gene>
<sequence>MPTLFRIPALSYAAAALAACCVFQTASAAVIGVSPQDDVQAVIARAQAGDTLRFAPGVYETKIRIDKPLTLEGPADRRAEIRGDRTGRTIAVHAPDVAIRNLTVSKSGLILPDMDAGIYLEETAERALVEHNDILDNSVGVYIHGARDALVRANTIIGNAELRTNERGNGVTVWNAPGAQVSDNDISKGRDGIFSNTSSHNTYKNNRFTDVRFAVHYMYTNDSEVSGNISIGNNIGYAMMFSDRIKVFGNIAVNSRDQGIMLNYVNHSEIADNIIYRADKCVFVYNANYNRILGNHFEQCAMGIHFTAAIEGTELSDNSFINNESQVKYVSTRFLDWGEDGRGNYWSDNSAFDLDGDGIADSAYRPNGITDQIIWRAPVARLLMNSPAVSIVKWAQSQFPAILPGGVTDSKPLMKPYANSAMPRYLQIKDELQQIAEREKSQWAGEAND</sequence>
<dbReference type="NCBIfam" id="TIGR03804">
    <property type="entry name" value="para_beta_helix"/>
    <property type="match status" value="1"/>
</dbReference>
<dbReference type="NCBIfam" id="TIGR04247">
    <property type="entry name" value="NosD_copper_fam"/>
    <property type="match status" value="1"/>
</dbReference>
<dbReference type="SUPFAM" id="SSF51126">
    <property type="entry name" value="Pectin lyase-like"/>
    <property type="match status" value="1"/>
</dbReference>
<feature type="domain" description="Carbohydrate-binding/sugar hydrolysis" evidence="2">
    <location>
        <begin position="202"/>
        <end position="372"/>
    </location>
</feature>
<reference evidence="3 4" key="1">
    <citation type="submission" date="2018-06" db="EMBL/GenBank/DDBJ databases">
        <authorList>
            <consortium name="Pathogen Informatics"/>
            <person name="Doyle S."/>
        </authorList>
    </citation>
    <scope>NUCLEOTIDE SEQUENCE [LARGE SCALE GENOMIC DNA]</scope>
    <source>
        <strain evidence="3 4">NCTC10295</strain>
    </source>
</reference>
<name>A0A378UH31_BERDE</name>
<dbReference type="Gene3D" id="2.160.20.10">
    <property type="entry name" value="Single-stranded right-handed beta-helix, Pectin lyase-like"/>
    <property type="match status" value="2"/>
</dbReference>
<dbReference type="SMART" id="SM00710">
    <property type="entry name" value="PbH1"/>
    <property type="match status" value="8"/>
</dbReference>
<evidence type="ECO:0000313" key="4">
    <source>
        <dbReference type="Proteomes" id="UP000254651"/>
    </source>
</evidence>
<dbReference type="InterPro" id="IPR011050">
    <property type="entry name" value="Pectin_lyase_fold/virulence"/>
</dbReference>
<dbReference type="InterPro" id="IPR026464">
    <property type="entry name" value="NosD_copper_fam"/>
</dbReference>
<dbReference type="InterPro" id="IPR007742">
    <property type="entry name" value="NosD_dom"/>
</dbReference>
<dbReference type="PROSITE" id="PS51257">
    <property type="entry name" value="PROKAR_LIPOPROTEIN"/>
    <property type="match status" value="1"/>
</dbReference>
<feature type="domain" description="Carbohydrate-binding/sugar hydrolysis" evidence="2">
    <location>
        <begin position="46"/>
        <end position="196"/>
    </location>
</feature>
<keyword evidence="1" id="KW-0732">Signal</keyword>
<dbReference type="InterPro" id="IPR006626">
    <property type="entry name" value="PbH1"/>
</dbReference>
<dbReference type="InterPro" id="IPR006633">
    <property type="entry name" value="Carb-bd_sugar_hydrolysis-dom"/>
</dbReference>
<proteinExistence type="predicted"/>
<dbReference type="SMART" id="SM00722">
    <property type="entry name" value="CASH"/>
    <property type="match status" value="2"/>
</dbReference>
<organism evidence="3 4">
    <name type="scientific">Bergeriella denitrificans</name>
    <name type="common">Neisseria denitrificans</name>
    <dbReference type="NCBI Taxonomy" id="494"/>
    <lineage>
        <taxon>Bacteria</taxon>
        <taxon>Pseudomonadati</taxon>
        <taxon>Pseudomonadota</taxon>
        <taxon>Betaproteobacteria</taxon>
        <taxon>Neisseriales</taxon>
        <taxon>Neisseriaceae</taxon>
        <taxon>Bergeriella</taxon>
    </lineage>
</organism>
<keyword evidence="4" id="KW-1185">Reference proteome</keyword>
<evidence type="ECO:0000313" key="3">
    <source>
        <dbReference type="EMBL" id="STZ76626.1"/>
    </source>
</evidence>
<dbReference type="EMBL" id="UGQS01000002">
    <property type="protein sequence ID" value="STZ76626.1"/>
    <property type="molecule type" value="Genomic_DNA"/>
</dbReference>
<dbReference type="InterPro" id="IPR012334">
    <property type="entry name" value="Pectin_lyas_fold"/>
</dbReference>
<dbReference type="Pfam" id="PF05048">
    <property type="entry name" value="NosD"/>
    <property type="match status" value="1"/>
</dbReference>
<dbReference type="AlphaFoldDB" id="A0A378UH31"/>
<evidence type="ECO:0000256" key="1">
    <source>
        <dbReference type="SAM" id="SignalP"/>
    </source>
</evidence>
<feature type="chain" id="PRO_5016623190" evidence="1">
    <location>
        <begin position="29"/>
        <end position="449"/>
    </location>
</feature>
<dbReference type="InterPro" id="IPR022441">
    <property type="entry name" value="Para_beta_helix_rpt-2"/>
</dbReference>
<accession>A0A378UH31</accession>